<dbReference type="Pfam" id="PF01940">
    <property type="entry name" value="DUF92"/>
    <property type="match status" value="1"/>
</dbReference>
<dbReference type="AlphaFoldDB" id="A0AAW1CSN8"/>
<evidence type="ECO:0000256" key="2">
    <source>
        <dbReference type="ARBA" id="ARBA00009012"/>
    </source>
</evidence>
<sequence length="337" mass="36085">MVDRVGYRGVNVNTLTPVFLLVTAIPVSMFMWVGNIAFSILKPGPDEVIPPTRWLAATLIPLAFAAWGLRKGTISKSGALLGFIVGFILTLASYCFLACLIVFFVTSSKAAKFKDRAKKKLAHDFKEGAQRNWIQVLCNGGMAAQLALLYLLDSGTGERPINFTMDYRASWLAIGVLGSFACANADTWASELGTVLSSTDPWLITSGKKVPKGVNGGVSIIGLVMSFLGGLVIGIGYYLSVIYSSDGKALLESPVQWPVIPIAALAGFMGSLLDSVLGATLQYSGKHKKTGVVVEHSGPDIIYISGRRILDNNSVNFLSTIIIGLVTPKFANAVWPY</sequence>
<name>A0AAW1CSN8_9HEMI</name>
<protein>
    <recommendedName>
        <fullName evidence="3">Transmembrane protein 19</fullName>
    </recommendedName>
</protein>
<evidence type="ECO:0000256" key="5">
    <source>
        <dbReference type="ARBA" id="ARBA00022989"/>
    </source>
</evidence>
<proteinExistence type="inferred from homology"/>
<evidence type="ECO:0000256" key="7">
    <source>
        <dbReference type="SAM" id="Phobius"/>
    </source>
</evidence>
<dbReference type="Proteomes" id="UP001461498">
    <property type="component" value="Unassembled WGS sequence"/>
</dbReference>
<evidence type="ECO:0000313" key="9">
    <source>
        <dbReference type="Proteomes" id="UP001461498"/>
    </source>
</evidence>
<dbReference type="GO" id="GO:0016020">
    <property type="term" value="C:membrane"/>
    <property type="evidence" value="ECO:0007669"/>
    <property type="project" value="UniProtKB-SubCell"/>
</dbReference>
<organism evidence="8 9">
    <name type="scientific">Rhynocoris fuscipes</name>
    <dbReference type="NCBI Taxonomy" id="488301"/>
    <lineage>
        <taxon>Eukaryota</taxon>
        <taxon>Metazoa</taxon>
        <taxon>Ecdysozoa</taxon>
        <taxon>Arthropoda</taxon>
        <taxon>Hexapoda</taxon>
        <taxon>Insecta</taxon>
        <taxon>Pterygota</taxon>
        <taxon>Neoptera</taxon>
        <taxon>Paraneoptera</taxon>
        <taxon>Hemiptera</taxon>
        <taxon>Heteroptera</taxon>
        <taxon>Panheteroptera</taxon>
        <taxon>Cimicomorpha</taxon>
        <taxon>Reduviidae</taxon>
        <taxon>Harpactorinae</taxon>
        <taxon>Harpactorini</taxon>
        <taxon>Rhynocoris</taxon>
    </lineage>
</organism>
<keyword evidence="5 7" id="KW-1133">Transmembrane helix</keyword>
<evidence type="ECO:0000256" key="3">
    <source>
        <dbReference type="ARBA" id="ARBA00014258"/>
    </source>
</evidence>
<feature type="transmembrane region" description="Helical" evidence="7">
    <location>
        <begin position="259"/>
        <end position="281"/>
    </location>
</feature>
<accession>A0AAW1CSN8</accession>
<keyword evidence="9" id="KW-1185">Reference proteome</keyword>
<gene>
    <name evidence="8" type="ORF">O3M35_012300</name>
</gene>
<comment type="similarity">
    <text evidence="2">Belongs to the TMEM19 family.</text>
</comment>
<evidence type="ECO:0000256" key="4">
    <source>
        <dbReference type="ARBA" id="ARBA00022692"/>
    </source>
</evidence>
<dbReference type="PANTHER" id="PTHR13353:SF5">
    <property type="entry name" value="TRANSMEMBRANE PROTEIN 19"/>
    <property type="match status" value="1"/>
</dbReference>
<evidence type="ECO:0000256" key="6">
    <source>
        <dbReference type="ARBA" id="ARBA00023136"/>
    </source>
</evidence>
<comment type="subcellular location">
    <subcellularLocation>
        <location evidence="1">Membrane</location>
        <topology evidence="1">Multi-pass membrane protein</topology>
    </subcellularLocation>
</comment>
<keyword evidence="6 7" id="KW-0472">Membrane</keyword>
<evidence type="ECO:0000313" key="8">
    <source>
        <dbReference type="EMBL" id="KAK9501604.1"/>
    </source>
</evidence>
<keyword evidence="4 7" id="KW-0812">Transmembrane</keyword>
<comment type="caution">
    <text evidence="8">The sequence shown here is derived from an EMBL/GenBank/DDBJ whole genome shotgun (WGS) entry which is preliminary data.</text>
</comment>
<evidence type="ECO:0000256" key="1">
    <source>
        <dbReference type="ARBA" id="ARBA00004141"/>
    </source>
</evidence>
<dbReference type="InterPro" id="IPR002794">
    <property type="entry name" value="DUF92_TMEM19"/>
</dbReference>
<feature type="transmembrane region" description="Helical" evidence="7">
    <location>
        <begin position="12"/>
        <end position="33"/>
    </location>
</feature>
<dbReference type="PANTHER" id="PTHR13353">
    <property type="entry name" value="TRANSMEMBRANE PROTEIN 19"/>
    <property type="match status" value="1"/>
</dbReference>
<dbReference type="EMBL" id="JAPXFL010000009">
    <property type="protein sequence ID" value="KAK9501604.1"/>
    <property type="molecule type" value="Genomic_DNA"/>
</dbReference>
<feature type="transmembrane region" description="Helical" evidence="7">
    <location>
        <begin position="81"/>
        <end position="105"/>
    </location>
</feature>
<reference evidence="8 9" key="1">
    <citation type="submission" date="2022-12" db="EMBL/GenBank/DDBJ databases">
        <title>Chromosome-level genome assembly of true bugs.</title>
        <authorList>
            <person name="Ma L."/>
            <person name="Li H."/>
        </authorList>
    </citation>
    <scope>NUCLEOTIDE SEQUENCE [LARGE SCALE GENOMIC DNA]</scope>
    <source>
        <strain evidence="8">Lab_2022b</strain>
    </source>
</reference>
<feature type="transmembrane region" description="Helical" evidence="7">
    <location>
        <begin position="218"/>
        <end position="239"/>
    </location>
</feature>